<dbReference type="Proteomes" id="UP000571817">
    <property type="component" value="Unassembled WGS sequence"/>
</dbReference>
<comment type="caution">
    <text evidence="1">The sequence shown here is derived from an EMBL/GenBank/DDBJ whole genome shotgun (WGS) entry which is preliminary data.</text>
</comment>
<evidence type="ECO:0000313" key="1">
    <source>
        <dbReference type="EMBL" id="NYJ74022.1"/>
    </source>
</evidence>
<accession>A0A853D9V9</accession>
<name>A0A853D9V9_9MICO</name>
<dbReference type="EMBL" id="JACCFW010000001">
    <property type="protein sequence ID" value="NYJ74022.1"/>
    <property type="molecule type" value="Genomic_DNA"/>
</dbReference>
<evidence type="ECO:0000313" key="2">
    <source>
        <dbReference type="Proteomes" id="UP000571817"/>
    </source>
</evidence>
<gene>
    <name evidence="1" type="ORF">HNR15_000985</name>
</gene>
<proteinExistence type="predicted"/>
<keyword evidence="2" id="KW-1185">Reference proteome</keyword>
<dbReference type="RefSeq" id="WP_179479633.1">
    <property type="nucleotide sequence ID" value="NZ_JACCFW010000001.1"/>
</dbReference>
<sequence length="267" mass="28163">MSAVLPPEPLFAGLFDDASALVGATLQETLESRARRVGTPEATYVGSLLLPPRMVRPALATKGALRIAIVAGLTDDIDQFIETAELVSAHRRHELVGLHVPYSPTWREALNLLVPVVVRLPAGGAGLDALDEFSGSGPMIRAGIRSGGEHAAGSAELAAFVRGCALRSVAFQLAGGLGGAITGEAGRHGPGMLNMLLATKLALRERSVEDLTAVLRQDDRELVLTHIRGITEDKALQIRRLFRSVSYADVRTAVQDLSSHALTAAAS</sequence>
<dbReference type="AlphaFoldDB" id="A0A853D9V9"/>
<organism evidence="1 2">
    <name type="scientific">Allobranchiibius huperziae</name>
    <dbReference type="NCBI Taxonomy" id="1874116"/>
    <lineage>
        <taxon>Bacteria</taxon>
        <taxon>Bacillati</taxon>
        <taxon>Actinomycetota</taxon>
        <taxon>Actinomycetes</taxon>
        <taxon>Micrococcales</taxon>
        <taxon>Dermacoccaceae</taxon>
        <taxon>Allobranchiibius</taxon>
    </lineage>
</organism>
<protein>
    <submittedName>
        <fullName evidence="1">Uncharacterized protein</fullName>
    </submittedName>
</protein>
<reference evidence="1 2" key="1">
    <citation type="submission" date="2020-07" db="EMBL/GenBank/DDBJ databases">
        <title>Sequencing the genomes of 1000 actinobacteria strains.</title>
        <authorList>
            <person name="Klenk H.-P."/>
        </authorList>
    </citation>
    <scope>NUCLEOTIDE SEQUENCE [LARGE SCALE GENOMIC DNA]</scope>
    <source>
        <strain evidence="1 2">DSM 29531</strain>
    </source>
</reference>